<dbReference type="EMBL" id="CM001402">
    <property type="protein sequence ID" value="EHO42638.1"/>
    <property type="molecule type" value="Genomic_DNA"/>
</dbReference>
<keyword evidence="3 8" id="KW-0028">Amino-acid biosynthesis</keyword>
<dbReference type="InterPro" id="IPR013785">
    <property type="entry name" value="Aldolase_TIM"/>
</dbReference>
<dbReference type="SUPFAM" id="SSF51366">
    <property type="entry name" value="Ribulose-phoshate binding barrel"/>
    <property type="match status" value="1"/>
</dbReference>
<dbReference type="PaxDb" id="880073-Calab_3032"/>
<proteinExistence type="inferred from homology"/>
<evidence type="ECO:0000259" key="9">
    <source>
        <dbReference type="Pfam" id="PF00218"/>
    </source>
</evidence>
<name>H1XT71_CALAY</name>
<dbReference type="STRING" id="880073.Cabys_1901"/>
<evidence type="ECO:0000256" key="4">
    <source>
        <dbReference type="ARBA" id="ARBA00022793"/>
    </source>
</evidence>
<organism evidence="11 12">
    <name type="scientific">Caldithrix abyssi DSM 13497</name>
    <dbReference type="NCBI Taxonomy" id="880073"/>
    <lineage>
        <taxon>Bacteria</taxon>
        <taxon>Pseudomonadati</taxon>
        <taxon>Calditrichota</taxon>
        <taxon>Calditrichia</taxon>
        <taxon>Calditrichales</taxon>
        <taxon>Calditrichaceae</taxon>
        <taxon>Caldithrix</taxon>
    </lineage>
</organism>
<protein>
    <recommendedName>
        <fullName evidence="8">Indole-3-glycerol phosphate synthase</fullName>
        <shortName evidence="8">IGPS</shortName>
        <ecNumber evidence="8">4.1.1.48</ecNumber>
    </recommendedName>
</protein>
<accession>H1XT71</accession>
<evidence type="ECO:0000256" key="3">
    <source>
        <dbReference type="ARBA" id="ARBA00022605"/>
    </source>
</evidence>
<keyword evidence="4 8" id="KW-0210">Decarboxylase</keyword>
<dbReference type="OrthoDB" id="9804217at2"/>
<comment type="pathway">
    <text evidence="2 8">Amino-acid biosynthesis; L-tryptophan biosynthesis; L-tryptophan from chorismate: step 4/5.</text>
</comment>
<evidence type="ECO:0000256" key="5">
    <source>
        <dbReference type="ARBA" id="ARBA00022822"/>
    </source>
</evidence>
<dbReference type="HAMAP" id="MF_00134_B">
    <property type="entry name" value="IGPS_B"/>
    <property type="match status" value="1"/>
</dbReference>
<dbReference type="CDD" id="cd00331">
    <property type="entry name" value="IGPS"/>
    <property type="match status" value="1"/>
</dbReference>
<dbReference type="PROSITE" id="PS00614">
    <property type="entry name" value="IGPS"/>
    <property type="match status" value="1"/>
</dbReference>
<comment type="catalytic activity">
    <reaction evidence="1 8">
        <text>1-(2-carboxyphenylamino)-1-deoxy-D-ribulose 5-phosphate + H(+) = (1S,2R)-1-C-(indol-3-yl)glycerol 3-phosphate + CO2 + H2O</text>
        <dbReference type="Rhea" id="RHEA:23476"/>
        <dbReference type="ChEBI" id="CHEBI:15377"/>
        <dbReference type="ChEBI" id="CHEBI:15378"/>
        <dbReference type="ChEBI" id="CHEBI:16526"/>
        <dbReference type="ChEBI" id="CHEBI:58613"/>
        <dbReference type="ChEBI" id="CHEBI:58866"/>
        <dbReference type="EC" id="4.1.1.48"/>
    </reaction>
</comment>
<evidence type="ECO:0000313" key="12">
    <source>
        <dbReference type="Proteomes" id="UP000004671"/>
    </source>
</evidence>
<dbReference type="PANTHER" id="PTHR22854:SF2">
    <property type="entry name" value="INDOLE-3-GLYCEROL-PHOSPHATE SYNTHASE"/>
    <property type="match status" value="1"/>
</dbReference>
<dbReference type="Pfam" id="PF00218">
    <property type="entry name" value="IGPS"/>
    <property type="match status" value="1"/>
</dbReference>
<dbReference type="InterPro" id="IPR045186">
    <property type="entry name" value="Indole-3-glycerol_P_synth"/>
</dbReference>
<keyword evidence="7 8" id="KW-0456">Lyase</keyword>
<dbReference type="InterPro" id="IPR001468">
    <property type="entry name" value="Indole-3-GlycerolPSynthase_CS"/>
</dbReference>
<dbReference type="FunFam" id="3.20.20.70:FF:000024">
    <property type="entry name" value="Indole-3-glycerol phosphate synthase"/>
    <property type="match status" value="1"/>
</dbReference>
<evidence type="ECO:0000256" key="7">
    <source>
        <dbReference type="ARBA" id="ARBA00023239"/>
    </source>
</evidence>
<keyword evidence="12" id="KW-1185">Reference proteome</keyword>
<reference evidence="10 13" key="2">
    <citation type="submission" date="2016-11" db="EMBL/GenBank/DDBJ databases">
        <title>Genomic analysis of Caldithrix abyssi and proposal of a novel bacterial phylum Caldithrichaeota.</title>
        <authorList>
            <person name="Kublanov I."/>
            <person name="Sigalova O."/>
            <person name="Gavrilov S."/>
            <person name="Lebedinsky A."/>
            <person name="Ivanova N."/>
            <person name="Daum C."/>
            <person name="Reddy T."/>
            <person name="Klenk H.P."/>
            <person name="Goker M."/>
            <person name="Reva O."/>
            <person name="Miroshnichenko M."/>
            <person name="Kyprides N."/>
            <person name="Woyke T."/>
            <person name="Gelfand M."/>
        </authorList>
    </citation>
    <scope>NUCLEOTIDE SEQUENCE [LARGE SCALE GENOMIC DNA]</scope>
    <source>
        <strain evidence="10 13">LF13</strain>
    </source>
</reference>
<evidence type="ECO:0000256" key="2">
    <source>
        <dbReference type="ARBA" id="ARBA00004696"/>
    </source>
</evidence>
<comment type="similarity">
    <text evidence="8">Belongs to the TrpC family.</text>
</comment>
<dbReference type="RefSeq" id="WP_006929994.1">
    <property type="nucleotide sequence ID" value="NZ_CM001402.1"/>
</dbReference>
<dbReference type="eggNOG" id="COG0134">
    <property type="taxonomic scope" value="Bacteria"/>
</dbReference>
<keyword evidence="6 8" id="KW-0057">Aromatic amino acid biosynthesis</keyword>
<dbReference type="InterPro" id="IPR011060">
    <property type="entry name" value="RibuloseP-bd_barrel"/>
</dbReference>
<dbReference type="KEGG" id="caby:Cabys_1901"/>
<dbReference type="GO" id="GO:0000162">
    <property type="term" value="P:L-tryptophan biosynthetic process"/>
    <property type="evidence" value="ECO:0007669"/>
    <property type="project" value="UniProtKB-UniRule"/>
</dbReference>
<dbReference type="EC" id="4.1.1.48" evidence="8"/>
<dbReference type="NCBIfam" id="NF001377">
    <property type="entry name" value="PRK00278.2-4"/>
    <property type="match status" value="1"/>
</dbReference>
<dbReference type="Gene3D" id="3.20.20.70">
    <property type="entry name" value="Aldolase class I"/>
    <property type="match status" value="1"/>
</dbReference>
<sequence>MKILEKIVRQKQKEVASLKRRIPLKDLKQKWAISAAKKFSLIEKMKNSAELRFICEVKRASPSAGWIKQEVDPADQAKAYAAGGAAAISVLTDKHFFNGRQEDLTQIRHAIDLPLLRKDFIIDEYQVWESALMGADLILLIVRILDTDQLERLLRLASELGLEVLVELHGKKDIEKLPAHIETLPVILGVNNRNLDTFEVDLNHSLKMIGYLPHGLPAISESGVKSADDCVQLKTHGFKGVLIGEALMRQQDPSKFLRHLIEATGHVYTS</sequence>
<dbReference type="FunCoup" id="H1XT71">
    <property type="interactions" value="338"/>
</dbReference>
<evidence type="ECO:0000256" key="8">
    <source>
        <dbReference type="HAMAP-Rule" id="MF_00134"/>
    </source>
</evidence>
<evidence type="ECO:0000313" key="13">
    <source>
        <dbReference type="Proteomes" id="UP000183868"/>
    </source>
</evidence>
<reference evidence="11 12" key="1">
    <citation type="submission" date="2011-09" db="EMBL/GenBank/DDBJ databases">
        <title>The permanent draft genome of Caldithrix abyssi DSM 13497.</title>
        <authorList>
            <consortium name="US DOE Joint Genome Institute (JGI-PGF)"/>
            <person name="Lucas S."/>
            <person name="Han J."/>
            <person name="Lapidus A."/>
            <person name="Bruce D."/>
            <person name="Goodwin L."/>
            <person name="Pitluck S."/>
            <person name="Peters L."/>
            <person name="Kyrpides N."/>
            <person name="Mavromatis K."/>
            <person name="Ivanova N."/>
            <person name="Mikhailova N."/>
            <person name="Chertkov O."/>
            <person name="Detter J.C."/>
            <person name="Tapia R."/>
            <person name="Han C."/>
            <person name="Land M."/>
            <person name="Hauser L."/>
            <person name="Markowitz V."/>
            <person name="Cheng J.-F."/>
            <person name="Hugenholtz P."/>
            <person name="Woyke T."/>
            <person name="Wu D."/>
            <person name="Spring S."/>
            <person name="Brambilla E."/>
            <person name="Klenk H.-P."/>
            <person name="Eisen J.A."/>
        </authorList>
    </citation>
    <scope>NUCLEOTIDE SEQUENCE [LARGE SCALE GENOMIC DNA]</scope>
    <source>
        <strain evidence="11 12">DSM 13497</strain>
    </source>
</reference>
<dbReference type="PANTHER" id="PTHR22854">
    <property type="entry name" value="TRYPTOPHAN BIOSYNTHESIS PROTEIN"/>
    <property type="match status" value="1"/>
</dbReference>
<feature type="domain" description="Indole-3-glycerol phosphate synthase" evidence="9">
    <location>
        <begin position="4"/>
        <end position="260"/>
    </location>
</feature>
<dbReference type="InParanoid" id="H1XT71"/>
<dbReference type="GO" id="GO:0004425">
    <property type="term" value="F:indole-3-glycerol-phosphate synthase activity"/>
    <property type="evidence" value="ECO:0007669"/>
    <property type="project" value="UniProtKB-UniRule"/>
</dbReference>
<gene>
    <name evidence="8 10" type="primary">trpC</name>
    <name evidence="10" type="ORF">Cabys_1901</name>
    <name evidence="11" type="ORF">Calab_3032</name>
</gene>
<dbReference type="Proteomes" id="UP000004671">
    <property type="component" value="Chromosome"/>
</dbReference>
<evidence type="ECO:0000313" key="10">
    <source>
        <dbReference type="EMBL" id="APF18650.1"/>
    </source>
</evidence>
<dbReference type="Proteomes" id="UP000183868">
    <property type="component" value="Chromosome"/>
</dbReference>
<dbReference type="InterPro" id="IPR013798">
    <property type="entry name" value="Indole-3-glycerol_P_synth_dom"/>
</dbReference>
<dbReference type="UniPathway" id="UPA00035">
    <property type="reaction ID" value="UER00043"/>
</dbReference>
<evidence type="ECO:0000256" key="6">
    <source>
        <dbReference type="ARBA" id="ARBA00023141"/>
    </source>
</evidence>
<dbReference type="HOGENOM" id="CLU_034247_2_0_0"/>
<keyword evidence="5 8" id="KW-0822">Tryptophan biosynthesis</keyword>
<evidence type="ECO:0000313" key="11">
    <source>
        <dbReference type="EMBL" id="EHO42638.1"/>
    </source>
</evidence>
<dbReference type="EMBL" id="CP018099">
    <property type="protein sequence ID" value="APF18650.1"/>
    <property type="molecule type" value="Genomic_DNA"/>
</dbReference>
<dbReference type="GO" id="GO:0004640">
    <property type="term" value="F:phosphoribosylanthranilate isomerase activity"/>
    <property type="evidence" value="ECO:0007669"/>
    <property type="project" value="TreeGrafter"/>
</dbReference>
<evidence type="ECO:0000256" key="1">
    <source>
        <dbReference type="ARBA" id="ARBA00001633"/>
    </source>
</evidence>
<dbReference type="AlphaFoldDB" id="H1XT71"/>